<dbReference type="AlphaFoldDB" id="A0A165ED77"/>
<dbReference type="Proteomes" id="UP000076842">
    <property type="component" value="Unassembled WGS sequence"/>
</dbReference>
<sequence>MIRLLSNYRLAVTFGRDDVKTRALQRLVELHDSSDKSIRNKLEGFTAVEVMSWCDLRQSRLNALNAIVDRHFNCKHDGLLLKLNPIVKQRLSQTPSASAIDWSLVDNVSPSSSCGWGCCSRASIGSRMIALKRYLADPNLFAG</sequence>
<keyword evidence="2" id="KW-1185">Reference proteome</keyword>
<evidence type="ECO:0000313" key="2">
    <source>
        <dbReference type="Proteomes" id="UP000076842"/>
    </source>
</evidence>
<organism evidence="1 2">
    <name type="scientific">Calocera cornea HHB12733</name>
    <dbReference type="NCBI Taxonomy" id="1353952"/>
    <lineage>
        <taxon>Eukaryota</taxon>
        <taxon>Fungi</taxon>
        <taxon>Dikarya</taxon>
        <taxon>Basidiomycota</taxon>
        <taxon>Agaricomycotina</taxon>
        <taxon>Dacrymycetes</taxon>
        <taxon>Dacrymycetales</taxon>
        <taxon>Dacrymycetaceae</taxon>
        <taxon>Calocera</taxon>
    </lineage>
</organism>
<evidence type="ECO:0000313" key="1">
    <source>
        <dbReference type="EMBL" id="KZT54606.1"/>
    </source>
</evidence>
<protein>
    <submittedName>
        <fullName evidence="1">Uncharacterized protein</fullName>
    </submittedName>
</protein>
<dbReference type="InParanoid" id="A0A165ED77"/>
<accession>A0A165ED77</accession>
<gene>
    <name evidence="1" type="ORF">CALCODRAFT_381488</name>
</gene>
<name>A0A165ED77_9BASI</name>
<proteinExistence type="predicted"/>
<reference evidence="1 2" key="1">
    <citation type="journal article" date="2016" name="Mol. Biol. Evol.">
        <title>Comparative Genomics of Early-Diverging Mushroom-Forming Fungi Provides Insights into the Origins of Lignocellulose Decay Capabilities.</title>
        <authorList>
            <person name="Nagy L.G."/>
            <person name="Riley R."/>
            <person name="Tritt A."/>
            <person name="Adam C."/>
            <person name="Daum C."/>
            <person name="Floudas D."/>
            <person name="Sun H."/>
            <person name="Yadav J.S."/>
            <person name="Pangilinan J."/>
            <person name="Larsson K.H."/>
            <person name="Matsuura K."/>
            <person name="Barry K."/>
            <person name="Labutti K."/>
            <person name="Kuo R."/>
            <person name="Ohm R.A."/>
            <person name="Bhattacharya S.S."/>
            <person name="Shirouzu T."/>
            <person name="Yoshinaga Y."/>
            <person name="Martin F.M."/>
            <person name="Grigoriev I.V."/>
            <person name="Hibbett D.S."/>
        </authorList>
    </citation>
    <scope>NUCLEOTIDE SEQUENCE [LARGE SCALE GENOMIC DNA]</scope>
    <source>
        <strain evidence="1 2">HHB12733</strain>
    </source>
</reference>
<dbReference type="EMBL" id="KV424011">
    <property type="protein sequence ID" value="KZT54606.1"/>
    <property type="molecule type" value="Genomic_DNA"/>
</dbReference>